<dbReference type="Gene3D" id="3.30.2140.20">
    <property type="match status" value="1"/>
</dbReference>
<dbReference type="SMART" id="SM00944">
    <property type="entry name" value="Pro-kuma_activ"/>
    <property type="match status" value="1"/>
</dbReference>
<dbReference type="CDD" id="cd11377">
    <property type="entry name" value="Pro-peptidase_S53"/>
    <property type="match status" value="1"/>
</dbReference>
<protein>
    <submittedName>
        <fullName evidence="3">Arylamine N-acetyltransferase</fullName>
    </submittedName>
</protein>
<feature type="non-terminal residue" evidence="3">
    <location>
        <position position="1"/>
    </location>
</feature>
<organism evidence="3 4">
    <name type="scientific">Kibdelosporangium lantanae</name>
    <dbReference type="NCBI Taxonomy" id="1497396"/>
    <lineage>
        <taxon>Bacteria</taxon>
        <taxon>Bacillati</taxon>
        <taxon>Actinomycetota</taxon>
        <taxon>Actinomycetes</taxon>
        <taxon>Pseudonocardiales</taxon>
        <taxon>Pseudonocardiaceae</taxon>
        <taxon>Kibdelosporangium</taxon>
    </lineage>
</organism>
<dbReference type="EMBL" id="JBHTIS010002230">
    <property type="protein sequence ID" value="MFD1049524.1"/>
    <property type="molecule type" value="Genomic_DNA"/>
</dbReference>
<sequence length="204" mass="22748">AGATVDNVRVYLAGRDPAGLTAYAQAVSDPRDPNFRHFLTPEEVSRRFGASRDQTFGVVNWLESAGLTVTNVDQHYVSARGTVTQGVWTYRLVREDSQWVFQCEGRDGWETMYRFAVEHTYPADYAMANHYTATWSGSPFRQRLIAQQATPTVRLRLSGNVRTVADPDGVKDEQTLTREEVLASLADDFGIELNDEETAGLPIG</sequence>
<name>A0ABW3MJV9_9PSEU</name>
<dbReference type="InterPro" id="IPR001447">
    <property type="entry name" value="Arylamine_N-AcTrfase"/>
</dbReference>
<keyword evidence="4" id="KW-1185">Reference proteome</keyword>
<dbReference type="SUPFAM" id="SSF54001">
    <property type="entry name" value="Cysteine proteinases"/>
    <property type="match status" value="1"/>
</dbReference>
<dbReference type="SUPFAM" id="SSF54897">
    <property type="entry name" value="Protease propeptides/inhibitors"/>
    <property type="match status" value="1"/>
</dbReference>
<comment type="caution">
    <text evidence="3">The sequence shown here is derived from an EMBL/GenBank/DDBJ whole genome shotgun (WGS) entry which is preliminary data.</text>
</comment>
<proteinExistence type="inferred from homology"/>
<dbReference type="InterPro" id="IPR038765">
    <property type="entry name" value="Papain-like_cys_pep_sf"/>
</dbReference>
<dbReference type="Proteomes" id="UP001597045">
    <property type="component" value="Unassembled WGS sequence"/>
</dbReference>
<accession>A0ABW3MJV9</accession>
<feature type="domain" description="Peptidase S53 activation" evidence="2">
    <location>
        <begin position="1"/>
        <end position="140"/>
    </location>
</feature>
<gene>
    <name evidence="3" type="ORF">ACFQ1S_30305</name>
</gene>
<dbReference type="Pfam" id="PF00797">
    <property type="entry name" value="Acetyltransf_2"/>
    <property type="match status" value="1"/>
</dbReference>
<evidence type="ECO:0000259" key="2">
    <source>
        <dbReference type="SMART" id="SM00944"/>
    </source>
</evidence>
<dbReference type="InterPro" id="IPR015366">
    <property type="entry name" value="S53_propep"/>
</dbReference>
<reference evidence="4" key="1">
    <citation type="journal article" date="2019" name="Int. J. Syst. Evol. Microbiol.">
        <title>The Global Catalogue of Microorganisms (GCM) 10K type strain sequencing project: providing services to taxonomists for standard genome sequencing and annotation.</title>
        <authorList>
            <consortium name="The Broad Institute Genomics Platform"/>
            <consortium name="The Broad Institute Genome Sequencing Center for Infectious Disease"/>
            <person name="Wu L."/>
            <person name="Ma J."/>
        </authorList>
    </citation>
    <scope>NUCLEOTIDE SEQUENCE [LARGE SCALE GENOMIC DNA]</scope>
    <source>
        <strain evidence="4">JCM 31486</strain>
    </source>
</reference>
<evidence type="ECO:0000313" key="3">
    <source>
        <dbReference type="EMBL" id="MFD1049524.1"/>
    </source>
</evidence>
<evidence type="ECO:0000313" key="4">
    <source>
        <dbReference type="Proteomes" id="UP001597045"/>
    </source>
</evidence>
<evidence type="ECO:0000256" key="1">
    <source>
        <dbReference type="ARBA" id="ARBA00006547"/>
    </source>
</evidence>
<comment type="similarity">
    <text evidence="1">Belongs to the arylamine N-acetyltransferase family.</text>
</comment>
<dbReference type="InterPro" id="IPR053710">
    <property type="entry name" value="Arylamine_NAT_domain_sf"/>
</dbReference>